<dbReference type="Proteomes" id="UP000215914">
    <property type="component" value="Unassembled WGS sequence"/>
</dbReference>
<evidence type="ECO:0000256" key="1">
    <source>
        <dbReference type="SAM" id="Phobius"/>
    </source>
</evidence>
<gene>
    <name evidence="2" type="ORF">HanXRQr2_Chr09g0369161</name>
</gene>
<keyword evidence="3" id="KW-1185">Reference proteome</keyword>
<organism evidence="2 3">
    <name type="scientific">Helianthus annuus</name>
    <name type="common">Common sunflower</name>
    <dbReference type="NCBI Taxonomy" id="4232"/>
    <lineage>
        <taxon>Eukaryota</taxon>
        <taxon>Viridiplantae</taxon>
        <taxon>Streptophyta</taxon>
        <taxon>Embryophyta</taxon>
        <taxon>Tracheophyta</taxon>
        <taxon>Spermatophyta</taxon>
        <taxon>Magnoliopsida</taxon>
        <taxon>eudicotyledons</taxon>
        <taxon>Gunneridae</taxon>
        <taxon>Pentapetalae</taxon>
        <taxon>asterids</taxon>
        <taxon>campanulids</taxon>
        <taxon>Asterales</taxon>
        <taxon>Asteraceae</taxon>
        <taxon>Asteroideae</taxon>
        <taxon>Heliantheae alliance</taxon>
        <taxon>Heliantheae</taxon>
        <taxon>Helianthus</taxon>
    </lineage>
</organism>
<keyword evidence="1" id="KW-0812">Transmembrane</keyword>
<keyword evidence="1" id="KW-1133">Transmembrane helix</keyword>
<keyword evidence="1" id="KW-0472">Membrane</keyword>
<comment type="caution">
    <text evidence="2">The sequence shown here is derived from an EMBL/GenBank/DDBJ whole genome shotgun (WGS) entry which is preliminary data.</text>
</comment>
<proteinExistence type="predicted"/>
<reference evidence="2" key="2">
    <citation type="submission" date="2020-06" db="EMBL/GenBank/DDBJ databases">
        <title>Helianthus annuus Genome sequencing and assembly Release 2.</title>
        <authorList>
            <person name="Gouzy J."/>
            <person name="Langlade N."/>
            <person name="Munos S."/>
        </authorList>
    </citation>
    <scope>NUCLEOTIDE SEQUENCE</scope>
    <source>
        <tissue evidence="2">Leaves</tissue>
    </source>
</reference>
<evidence type="ECO:0000313" key="2">
    <source>
        <dbReference type="EMBL" id="KAF5789269.1"/>
    </source>
</evidence>
<protein>
    <submittedName>
        <fullName evidence="2">Uncharacterized protein</fullName>
    </submittedName>
</protein>
<name>A0A9K3I3T7_HELAN</name>
<dbReference type="EMBL" id="MNCJ02000324">
    <property type="protein sequence ID" value="KAF5789269.1"/>
    <property type="molecule type" value="Genomic_DNA"/>
</dbReference>
<reference evidence="2" key="1">
    <citation type="journal article" date="2017" name="Nature">
        <title>The sunflower genome provides insights into oil metabolism, flowering and Asterid evolution.</title>
        <authorList>
            <person name="Badouin H."/>
            <person name="Gouzy J."/>
            <person name="Grassa C.J."/>
            <person name="Murat F."/>
            <person name="Staton S.E."/>
            <person name="Cottret L."/>
            <person name="Lelandais-Briere C."/>
            <person name="Owens G.L."/>
            <person name="Carrere S."/>
            <person name="Mayjonade B."/>
            <person name="Legrand L."/>
            <person name="Gill N."/>
            <person name="Kane N.C."/>
            <person name="Bowers J.E."/>
            <person name="Hubner S."/>
            <person name="Bellec A."/>
            <person name="Berard A."/>
            <person name="Berges H."/>
            <person name="Blanchet N."/>
            <person name="Boniface M.C."/>
            <person name="Brunel D."/>
            <person name="Catrice O."/>
            <person name="Chaidir N."/>
            <person name="Claudel C."/>
            <person name="Donnadieu C."/>
            <person name="Faraut T."/>
            <person name="Fievet G."/>
            <person name="Helmstetter N."/>
            <person name="King M."/>
            <person name="Knapp S.J."/>
            <person name="Lai Z."/>
            <person name="Le Paslier M.C."/>
            <person name="Lippi Y."/>
            <person name="Lorenzon L."/>
            <person name="Mandel J.R."/>
            <person name="Marage G."/>
            <person name="Marchand G."/>
            <person name="Marquand E."/>
            <person name="Bret-Mestries E."/>
            <person name="Morien E."/>
            <person name="Nambeesan S."/>
            <person name="Nguyen T."/>
            <person name="Pegot-Espagnet P."/>
            <person name="Pouilly N."/>
            <person name="Raftis F."/>
            <person name="Sallet E."/>
            <person name="Schiex T."/>
            <person name="Thomas J."/>
            <person name="Vandecasteele C."/>
            <person name="Vares D."/>
            <person name="Vear F."/>
            <person name="Vautrin S."/>
            <person name="Crespi M."/>
            <person name="Mangin B."/>
            <person name="Burke J.M."/>
            <person name="Salse J."/>
            <person name="Munos S."/>
            <person name="Vincourt P."/>
            <person name="Rieseberg L.H."/>
            <person name="Langlade N.B."/>
        </authorList>
    </citation>
    <scope>NUCLEOTIDE SEQUENCE</scope>
    <source>
        <tissue evidence="2">Leaves</tissue>
    </source>
</reference>
<dbReference type="Gramene" id="mRNA:HanXRQr2_Chr09g0369161">
    <property type="protein sequence ID" value="CDS:HanXRQr2_Chr09g0369161.1"/>
    <property type="gene ID" value="HanXRQr2_Chr09g0369161"/>
</dbReference>
<evidence type="ECO:0000313" key="3">
    <source>
        <dbReference type="Proteomes" id="UP000215914"/>
    </source>
</evidence>
<accession>A0A9K3I3T7</accession>
<dbReference type="AlphaFoldDB" id="A0A9K3I3T7"/>
<sequence>MKIGKQMNLSRMMIKKNLLSCSSYKERSKFPLGLNATETATWPLSRPNCEENEISETGLKKNDGFSEEIVWFNGEESGENGFMEAIEVVLAKVEGLCCLFCFLWVIYFRFWPSVF</sequence>
<feature type="transmembrane region" description="Helical" evidence="1">
    <location>
        <begin position="89"/>
        <end position="110"/>
    </location>
</feature>